<dbReference type="PANTHER" id="PTHR43745:SF2">
    <property type="entry name" value="NITROREDUCTASE MJ1384-RELATED"/>
    <property type="match status" value="1"/>
</dbReference>
<dbReference type="InterPro" id="IPR020051">
    <property type="entry name" value="SagB-type_dehydrogenase"/>
</dbReference>
<dbReference type="NCBIfam" id="TIGR03605">
    <property type="entry name" value="antibiot_sagB"/>
    <property type="match status" value="1"/>
</dbReference>
<proteinExistence type="predicted"/>
<dbReference type="OrthoDB" id="9801593at2"/>
<dbReference type="Gene3D" id="3.40.109.10">
    <property type="entry name" value="NADH Oxidase"/>
    <property type="match status" value="1"/>
</dbReference>
<dbReference type="RefSeq" id="WP_002628666.1">
    <property type="nucleotide sequence ID" value="NZ_ANAH02000009.1"/>
</dbReference>
<dbReference type="GO" id="GO:0016491">
    <property type="term" value="F:oxidoreductase activity"/>
    <property type="evidence" value="ECO:0007669"/>
    <property type="project" value="InterPro"/>
</dbReference>
<evidence type="ECO:0000313" key="2">
    <source>
        <dbReference type="Proteomes" id="UP000011682"/>
    </source>
</evidence>
<sequence length="359" mass="41195">MKLRLAPGLVALNSPLGFTILSPHLNRQVDGGLLEERSFVTLLEQCREWIDRGQVSRLICERMNADSDAAEATIDELLGAGMLVMDADDQADGFRAQEEWSRYGWDEPFRFHWTINHIERFNYRQDGRAADIQMMESFVKAETPPPQYKEFTNKPFIALESNVDLEHGSVEDAFIGRQGAPRDLPMTLREFSWLTKLAYGQTAVRRLFVTGEHVAKTSPSGGSRHPTEVYPLVIDVEGLEPGLYHYSVKRHGLELLVAGNHTRFLREHIICREDRPNFRPRVAFVYTSIFARSMFRYRESFSYRVMHHDIGHLMTTFSLLLSSLSRPAYSAYSFHDEEVRSFLELDGYFEAPMAYSLAG</sequence>
<keyword evidence="2" id="KW-1185">Reference proteome</keyword>
<protein>
    <recommendedName>
        <fullName evidence="3">Nitroreductase domain-containing protein</fullName>
    </recommendedName>
</protein>
<dbReference type="InterPro" id="IPR000415">
    <property type="entry name" value="Nitroreductase-like"/>
</dbReference>
<dbReference type="CDD" id="cd02142">
    <property type="entry name" value="McbC_SagB-like_oxidoreductase"/>
    <property type="match status" value="1"/>
</dbReference>
<dbReference type="eggNOG" id="COG0778">
    <property type="taxonomic scope" value="Bacteria"/>
</dbReference>
<dbReference type="InterPro" id="IPR052544">
    <property type="entry name" value="Bacteriocin_Proc_Enz"/>
</dbReference>
<evidence type="ECO:0000313" key="1">
    <source>
        <dbReference type="EMBL" id="EPX61706.1"/>
    </source>
</evidence>
<accession>S9PF89</accession>
<name>S9PF89_CYSF2</name>
<dbReference type="PANTHER" id="PTHR43745">
    <property type="entry name" value="NITROREDUCTASE MJ1384-RELATED"/>
    <property type="match status" value="1"/>
</dbReference>
<dbReference type="Proteomes" id="UP000011682">
    <property type="component" value="Unassembled WGS sequence"/>
</dbReference>
<comment type="caution">
    <text evidence="1">The sequence shown here is derived from an EMBL/GenBank/DDBJ whole genome shotgun (WGS) entry which is preliminary data.</text>
</comment>
<organism evidence="1 2">
    <name type="scientific">Cystobacter fuscus (strain ATCC 25194 / DSM 2262 / NBRC 100088 / M29)</name>
    <dbReference type="NCBI Taxonomy" id="1242864"/>
    <lineage>
        <taxon>Bacteria</taxon>
        <taxon>Pseudomonadati</taxon>
        <taxon>Myxococcota</taxon>
        <taxon>Myxococcia</taxon>
        <taxon>Myxococcales</taxon>
        <taxon>Cystobacterineae</taxon>
        <taxon>Archangiaceae</taxon>
        <taxon>Cystobacter</taxon>
    </lineage>
</organism>
<dbReference type="AlphaFoldDB" id="S9PF89"/>
<reference evidence="1" key="1">
    <citation type="submission" date="2013-05" db="EMBL/GenBank/DDBJ databases">
        <title>Genome assembly of Cystobacter fuscus DSM 2262.</title>
        <authorList>
            <person name="Sharma G."/>
            <person name="Khatri I."/>
            <person name="Kaur C."/>
            <person name="Mayilraj S."/>
            <person name="Subramanian S."/>
        </authorList>
    </citation>
    <scope>NUCLEOTIDE SEQUENCE [LARGE SCALE GENOMIC DNA]</scope>
    <source>
        <strain evidence="1">DSM 2262</strain>
    </source>
</reference>
<dbReference type="EMBL" id="ANAH02000009">
    <property type="protein sequence ID" value="EPX61706.1"/>
    <property type="molecule type" value="Genomic_DNA"/>
</dbReference>
<evidence type="ECO:0008006" key="3">
    <source>
        <dbReference type="Google" id="ProtNLM"/>
    </source>
</evidence>
<gene>
    <name evidence="1" type="ORF">D187_010325</name>
</gene>